<organism evidence="1 2">
    <name type="scientific">Caballeronia sordidicola</name>
    <name type="common">Burkholderia sordidicola</name>
    <dbReference type="NCBI Taxonomy" id="196367"/>
    <lineage>
        <taxon>Bacteria</taxon>
        <taxon>Pseudomonadati</taxon>
        <taxon>Pseudomonadota</taxon>
        <taxon>Betaproteobacteria</taxon>
        <taxon>Burkholderiales</taxon>
        <taxon>Burkholderiaceae</taxon>
        <taxon>Caballeronia</taxon>
    </lineage>
</organism>
<dbReference type="InterPro" id="IPR008878">
    <property type="entry name" value="Transposase_IS66_Orf2"/>
</dbReference>
<dbReference type="NCBIfam" id="NF033819">
    <property type="entry name" value="IS66_TnpB"/>
    <property type="match status" value="1"/>
</dbReference>
<reference evidence="2" key="1">
    <citation type="submission" date="2017-01" db="EMBL/GenBank/DDBJ databases">
        <title>Genome Analysis of Deinococcus marmoris KOPRI26562.</title>
        <authorList>
            <person name="Kim J.H."/>
            <person name="Oh H.-M."/>
        </authorList>
    </citation>
    <scope>NUCLEOTIDE SEQUENCE [LARGE SCALE GENOMIC DNA]</scope>
    <source>
        <strain evidence="2">PAMC 26633</strain>
    </source>
</reference>
<gene>
    <name evidence="1" type="ORF">BSU04_01690</name>
</gene>
<dbReference type="PANTHER" id="PTHR36455:SF1">
    <property type="entry name" value="BLR8292 PROTEIN"/>
    <property type="match status" value="1"/>
</dbReference>
<dbReference type="PANTHER" id="PTHR36455">
    <property type="match status" value="1"/>
</dbReference>
<dbReference type="EMBL" id="MTHB01000014">
    <property type="protein sequence ID" value="OXC80480.1"/>
    <property type="molecule type" value="Genomic_DNA"/>
</dbReference>
<evidence type="ECO:0000313" key="2">
    <source>
        <dbReference type="Proteomes" id="UP000214720"/>
    </source>
</evidence>
<dbReference type="Pfam" id="PF05717">
    <property type="entry name" value="TnpB_IS66"/>
    <property type="match status" value="1"/>
</dbReference>
<sequence length="118" mass="13776">MWDSPLGRVYLAPGATDMRRSINGLSLMVSETLELDPVSPHWFVFCSRGGDKLKILHWQTNGFWLHYRRLEEGRFRWPRDAGDTAALEITARELRWLLDGLNWQTTIAHRAMPAREVR</sequence>
<protein>
    <submittedName>
        <fullName evidence="1">Mobile element protein</fullName>
    </submittedName>
</protein>
<name>A0A226XBU3_CABSO</name>
<dbReference type="RefSeq" id="WP_086380520.1">
    <property type="nucleotide sequence ID" value="NZ_MTHB01000014.1"/>
</dbReference>
<accession>A0A226XBU3</accession>
<comment type="caution">
    <text evidence="1">The sequence shown here is derived from an EMBL/GenBank/DDBJ whole genome shotgun (WGS) entry which is preliminary data.</text>
</comment>
<dbReference type="OrthoDB" id="9801450at2"/>
<dbReference type="AlphaFoldDB" id="A0A226XBU3"/>
<dbReference type="Proteomes" id="UP000214720">
    <property type="component" value="Unassembled WGS sequence"/>
</dbReference>
<evidence type="ECO:0000313" key="1">
    <source>
        <dbReference type="EMBL" id="OXC80480.1"/>
    </source>
</evidence>
<proteinExistence type="predicted"/>